<protein>
    <submittedName>
        <fullName evidence="2">Uncharacterized protein</fullName>
    </submittedName>
</protein>
<proteinExistence type="predicted"/>
<name>A0A433Q392_9FUNG</name>
<dbReference type="EMBL" id="RBNJ01016616">
    <property type="protein sequence ID" value="RUS24260.1"/>
    <property type="molecule type" value="Genomic_DNA"/>
</dbReference>
<evidence type="ECO:0000256" key="1">
    <source>
        <dbReference type="SAM" id="MobiDB-lite"/>
    </source>
</evidence>
<evidence type="ECO:0000313" key="3">
    <source>
        <dbReference type="Proteomes" id="UP000274822"/>
    </source>
</evidence>
<gene>
    <name evidence="2" type="ORF">BC938DRAFT_473872</name>
</gene>
<reference evidence="2 3" key="1">
    <citation type="journal article" date="2018" name="New Phytol.">
        <title>Phylogenomics of Endogonaceae and evolution of mycorrhizas within Mucoromycota.</title>
        <authorList>
            <person name="Chang Y."/>
            <person name="Desiro A."/>
            <person name="Na H."/>
            <person name="Sandor L."/>
            <person name="Lipzen A."/>
            <person name="Clum A."/>
            <person name="Barry K."/>
            <person name="Grigoriev I.V."/>
            <person name="Martin F.M."/>
            <person name="Stajich J.E."/>
            <person name="Smith M.E."/>
            <person name="Bonito G."/>
            <person name="Spatafora J.W."/>
        </authorList>
    </citation>
    <scope>NUCLEOTIDE SEQUENCE [LARGE SCALE GENOMIC DNA]</scope>
    <source>
        <strain evidence="2 3">AD002</strain>
    </source>
</reference>
<evidence type="ECO:0000313" key="2">
    <source>
        <dbReference type="EMBL" id="RUS24260.1"/>
    </source>
</evidence>
<accession>A0A433Q392</accession>
<dbReference type="Proteomes" id="UP000274822">
    <property type="component" value="Unassembled WGS sequence"/>
</dbReference>
<comment type="caution">
    <text evidence="2">The sequence shown here is derived from an EMBL/GenBank/DDBJ whole genome shotgun (WGS) entry which is preliminary data.</text>
</comment>
<sequence>MPHTIHSIHSQPTHLEHNMDQPTQQKQNTDQGIKYTLALPTALADTNAPDSTSQAFVPQGKWVRKADRTKETVDKAEADGQPDEMGFVARVERGVGAAGKKRPQRPNFFLSTRLDADGLQASLQEFAKHVKGKHPEYSKLLIPPEQIIKTFYSNGPPSLRFMGIGRSC</sequence>
<dbReference type="AlphaFoldDB" id="A0A433Q392"/>
<keyword evidence="3" id="KW-1185">Reference proteome</keyword>
<feature type="region of interest" description="Disordered" evidence="1">
    <location>
        <begin position="1"/>
        <end position="29"/>
    </location>
</feature>
<feature type="compositionally biased region" description="Polar residues" evidence="1">
    <location>
        <begin position="20"/>
        <end position="29"/>
    </location>
</feature>
<organism evidence="2 3">
    <name type="scientific">Jimgerdemannia flammicorona</name>
    <dbReference type="NCBI Taxonomy" id="994334"/>
    <lineage>
        <taxon>Eukaryota</taxon>
        <taxon>Fungi</taxon>
        <taxon>Fungi incertae sedis</taxon>
        <taxon>Mucoromycota</taxon>
        <taxon>Mucoromycotina</taxon>
        <taxon>Endogonomycetes</taxon>
        <taxon>Endogonales</taxon>
        <taxon>Endogonaceae</taxon>
        <taxon>Jimgerdemannia</taxon>
    </lineage>
</organism>